<evidence type="ECO:0000256" key="2">
    <source>
        <dbReference type="SAM" id="SignalP"/>
    </source>
</evidence>
<dbReference type="KEGG" id="sgra:EX895_006236"/>
<feature type="region of interest" description="Disordered" evidence="1">
    <location>
        <begin position="153"/>
        <end position="198"/>
    </location>
</feature>
<feature type="chain" id="PRO_5021016184" evidence="2">
    <location>
        <begin position="17"/>
        <end position="219"/>
    </location>
</feature>
<gene>
    <name evidence="3" type="ORF">EX895_006236</name>
</gene>
<name>A0A4U7KMP6_9BASI</name>
<keyword evidence="2" id="KW-0732">Signal</keyword>
<reference evidence="3 4" key="1">
    <citation type="submission" date="2019-05" db="EMBL/GenBank/DDBJ databases">
        <title>Sporisorium graminicola CBS 10092 draft sequencing and annotation.</title>
        <authorList>
            <person name="Solano-Gonzalez S."/>
            <person name="Caddick M.X."/>
            <person name="Darby A."/>
        </authorList>
    </citation>
    <scope>NUCLEOTIDE SEQUENCE [LARGE SCALE GENOMIC DNA]</scope>
    <source>
        <strain evidence="3 4">CBS 10092</strain>
    </source>
</reference>
<dbReference type="AlphaFoldDB" id="A0A4U7KMP6"/>
<dbReference type="RefSeq" id="XP_029737141.1">
    <property type="nucleotide sequence ID" value="XM_029886828.1"/>
</dbReference>
<dbReference type="OrthoDB" id="3362246at2759"/>
<dbReference type="Proteomes" id="UP000306050">
    <property type="component" value="Chromosome SGRAM_8"/>
</dbReference>
<evidence type="ECO:0000313" key="3">
    <source>
        <dbReference type="EMBL" id="TKY85156.1"/>
    </source>
</evidence>
<sequence>MVKIASVAAGAAVVLAASVAANPSINTPASITQCQPTALTWSNAQGTVRLQILPAGQVSAAPIKNLPTQTGASGSYVWTVDIPANTNITIAVGDDSGTFGYASPLVVLSSPDSSCLNAAASSSSSGAAAGGAASSTSAASSAASSSRAASSTSSAAASSSSAASSSASRASSSTAGSSSSSSTAPAATSSGPGSAAAALSPATAGLSVLAAAGALLSFL</sequence>
<comment type="caution">
    <text evidence="3">The sequence shown here is derived from an EMBL/GenBank/DDBJ whole genome shotgun (WGS) entry which is preliminary data.</text>
</comment>
<evidence type="ECO:0000313" key="4">
    <source>
        <dbReference type="Proteomes" id="UP000306050"/>
    </source>
</evidence>
<dbReference type="GeneID" id="40729131"/>
<feature type="signal peptide" evidence="2">
    <location>
        <begin position="1"/>
        <end position="16"/>
    </location>
</feature>
<proteinExistence type="predicted"/>
<dbReference type="PANTHER" id="PTHR37487">
    <property type="entry name" value="CHROMOSOME 1, WHOLE GENOME SHOTGUN SEQUENCE"/>
    <property type="match status" value="1"/>
</dbReference>
<keyword evidence="4" id="KW-1185">Reference proteome</keyword>
<dbReference type="PANTHER" id="PTHR37487:SF2">
    <property type="entry name" value="EXPRESSED PROTEIN"/>
    <property type="match status" value="1"/>
</dbReference>
<accession>A0A4U7KMP6</accession>
<evidence type="ECO:0000256" key="1">
    <source>
        <dbReference type="SAM" id="MobiDB-lite"/>
    </source>
</evidence>
<protein>
    <submittedName>
        <fullName evidence="3">Uncharacterized protein</fullName>
    </submittedName>
</protein>
<organism evidence="3 4">
    <name type="scientific">Sporisorium graminicola</name>
    <dbReference type="NCBI Taxonomy" id="280036"/>
    <lineage>
        <taxon>Eukaryota</taxon>
        <taxon>Fungi</taxon>
        <taxon>Dikarya</taxon>
        <taxon>Basidiomycota</taxon>
        <taxon>Ustilaginomycotina</taxon>
        <taxon>Ustilaginomycetes</taxon>
        <taxon>Ustilaginales</taxon>
        <taxon>Ustilaginaceae</taxon>
        <taxon>Sporisorium</taxon>
    </lineage>
</organism>
<dbReference type="EMBL" id="SRRM01000021">
    <property type="protein sequence ID" value="TKY85156.1"/>
    <property type="molecule type" value="Genomic_DNA"/>
</dbReference>